<reference evidence="1" key="1">
    <citation type="journal article" date="2021" name="Rice">
        <title>Xa7, a Small Orphan Gene Harboring Promoter Trap for AvrXa7, Leads to the Durable Resistance to Xanthomonas oryzae Pv. oryzae.</title>
        <authorList>
            <person name="Wang C."/>
            <person name="Chen S."/>
            <person name="Feng A."/>
            <person name="Su J."/>
            <person name="Wang W."/>
            <person name="Feng J."/>
            <person name="Chen B."/>
            <person name="Zhang M."/>
            <person name="Yang J."/>
            <person name="Zeng L."/>
            <person name="Zhu X."/>
        </authorList>
    </citation>
    <scope>NUCLEOTIDE SEQUENCE</scope>
</reference>
<dbReference type="AlphaFoldDB" id="A0A8F2VVF1"/>
<name>A0A8F2VVF1_ORYSI</name>
<proteinExistence type="predicted"/>
<evidence type="ECO:0000313" key="1">
    <source>
        <dbReference type="EMBL" id="QWW20800.1"/>
    </source>
</evidence>
<gene>
    <name evidence="1" type="ORF">Xa7_IRBB7.7</name>
</gene>
<accession>A0A8F2VVF1</accession>
<sequence>MGWKRGNRSLWAVEVVRNSGCLGLSPLGRTPSSPLSSVLDGGSVVCPRFIVYGVFYSGGVVASLRTCLSKTHYSSKVGATRSSHQDDEM</sequence>
<organism evidence="1">
    <name type="scientific">Oryza sativa subsp. indica</name>
    <name type="common">Rice</name>
    <dbReference type="NCBI Taxonomy" id="39946"/>
    <lineage>
        <taxon>Eukaryota</taxon>
        <taxon>Viridiplantae</taxon>
        <taxon>Streptophyta</taxon>
        <taxon>Embryophyta</taxon>
        <taxon>Tracheophyta</taxon>
        <taxon>Spermatophyta</taxon>
        <taxon>Magnoliopsida</taxon>
        <taxon>Liliopsida</taxon>
        <taxon>Poales</taxon>
        <taxon>Poaceae</taxon>
        <taxon>BOP clade</taxon>
        <taxon>Oryzoideae</taxon>
        <taxon>Oryzeae</taxon>
        <taxon>Oryzinae</taxon>
        <taxon>Oryza</taxon>
        <taxon>Oryza sativa</taxon>
    </lineage>
</organism>
<protein>
    <submittedName>
        <fullName evidence="1">Uncharacterized protein</fullName>
    </submittedName>
</protein>
<dbReference type="EMBL" id="MW427595">
    <property type="protein sequence ID" value="QWW20800.1"/>
    <property type="molecule type" value="Genomic_DNA"/>
</dbReference>